<keyword evidence="2 4" id="KW-0479">Metal-binding</keyword>
<evidence type="ECO:0000313" key="6">
    <source>
        <dbReference type="EMBL" id="PPU82642.1"/>
    </source>
</evidence>
<dbReference type="InterPro" id="IPR024654">
    <property type="entry name" value="Calcineurin-like_PHP_lpxH"/>
</dbReference>
<comment type="similarity">
    <text evidence="1 4">Belongs to the metallophosphoesterase superfamily. YfcE family.</text>
</comment>
<protein>
    <recommendedName>
        <fullName evidence="4">Phosphoesterase</fullName>
        <ecNumber evidence="4">3.1.4.-</ecNumber>
    </recommendedName>
</protein>
<organism evidence="6 7">
    <name type="scientific">Xanthomonas sacchari</name>
    <dbReference type="NCBI Taxonomy" id="56458"/>
    <lineage>
        <taxon>Bacteria</taxon>
        <taxon>Pseudomonadati</taxon>
        <taxon>Pseudomonadota</taxon>
        <taxon>Gammaproteobacteria</taxon>
        <taxon>Lysobacterales</taxon>
        <taxon>Lysobacteraceae</taxon>
        <taxon>Xanthomonas</taxon>
    </lineage>
</organism>
<evidence type="ECO:0000256" key="3">
    <source>
        <dbReference type="ARBA" id="ARBA00022801"/>
    </source>
</evidence>
<dbReference type="EC" id="3.1.4.-" evidence="4"/>
<dbReference type="NCBIfam" id="TIGR00040">
    <property type="entry name" value="yfcE"/>
    <property type="match status" value="1"/>
</dbReference>
<proteinExistence type="inferred from homology"/>
<dbReference type="PANTHER" id="PTHR11124">
    <property type="entry name" value="VACUOLAR SORTING PROTEIN VPS29"/>
    <property type="match status" value="1"/>
</dbReference>
<keyword evidence="3" id="KW-0378">Hydrolase</keyword>
<dbReference type="InterPro" id="IPR000979">
    <property type="entry name" value="Phosphodiesterase_MJ0936/Vps29"/>
</dbReference>
<evidence type="ECO:0000259" key="5">
    <source>
        <dbReference type="Pfam" id="PF12850"/>
    </source>
</evidence>
<dbReference type="InterPro" id="IPR020935">
    <property type="entry name" value="PdiEstase_YfcE_CS"/>
</dbReference>
<name>A0A2P5Z4C5_9XANT</name>
<dbReference type="Pfam" id="PF12850">
    <property type="entry name" value="Metallophos_2"/>
    <property type="match status" value="1"/>
</dbReference>
<dbReference type="EMBL" id="MDEK01000008">
    <property type="protein sequence ID" value="PPU82642.1"/>
    <property type="molecule type" value="Genomic_DNA"/>
</dbReference>
<dbReference type="Proteomes" id="UP000247346">
    <property type="component" value="Unassembled WGS sequence"/>
</dbReference>
<dbReference type="OrthoDB" id="9813918at2"/>
<dbReference type="InterPro" id="IPR029052">
    <property type="entry name" value="Metallo-depent_PP-like"/>
</dbReference>
<accession>A0A2P5Z4C5</accession>
<dbReference type="GeneID" id="93880926"/>
<gene>
    <name evidence="6" type="ORF">XsacCFBP4641_10335</name>
</gene>
<dbReference type="SUPFAM" id="SSF56300">
    <property type="entry name" value="Metallo-dependent phosphatases"/>
    <property type="match status" value="1"/>
</dbReference>
<evidence type="ECO:0000256" key="2">
    <source>
        <dbReference type="ARBA" id="ARBA00022723"/>
    </source>
</evidence>
<dbReference type="AlphaFoldDB" id="A0A2P5Z4C5"/>
<dbReference type="RefSeq" id="WP_029561721.1">
    <property type="nucleotide sequence ID" value="NZ_CP132343.1"/>
</dbReference>
<comment type="cofactor">
    <cofactor evidence="4">
        <name>a divalent metal cation</name>
        <dbReference type="ChEBI" id="CHEBI:60240"/>
    </cofactor>
</comment>
<dbReference type="PROSITE" id="PS01269">
    <property type="entry name" value="UPF0025"/>
    <property type="match status" value="1"/>
</dbReference>
<comment type="caution">
    <text evidence="6">The sequence shown here is derived from an EMBL/GenBank/DDBJ whole genome shotgun (WGS) entry which is preliminary data.</text>
</comment>
<sequence>MRPVRPLHLGVIADTHGLLRPEALEALRGCAAIVHAGDIGKADVLEALRALAPLHAIRGNIDTAPWAQALPETLDLDIDGVRLHVRHDLKTLDHVADGVDVVISGHSHMPSLQTRDGVLYLNPGSAGPRRFRLPISVGHLYLTSDGPRGELQTLG</sequence>
<reference evidence="6 7" key="1">
    <citation type="submission" date="2016-08" db="EMBL/GenBank/DDBJ databases">
        <authorList>
            <person name="Seilhamer J.J."/>
        </authorList>
    </citation>
    <scope>NUCLEOTIDE SEQUENCE [LARGE SCALE GENOMIC DNA]</scope>
    <source>
        <strain evidence="6 7">CFBP4641</strain>
    </source>
</reference>
<feature type="domain" description="Calcineurin-like phosphoesterase" evidence="5">
    <location>
        <begin position="8"/>
        <end position="142"/>
    </location>
</feature>
<dbReference type="GO" id="GO:0046872">
    <property type="term" value="F:metal ion binding"/>
    <property type="evidence" value="ECO:0007669"/>
    <property type="project" value="UniProtKB-KW"/>
</dbReference>
<dbReference type="GO" id="GO:0016787">
    <property type="term" value="F:hydrolase activity"/>
    <property type="evidence" value="ECO:0007669"/>
    <property type="project" value="UniProtKB-UniRule"/>
</dbReference>
<evidence type="ECO:0000256" key="1">
    <source>
        <dbReference type="ARBA" id="ARBA00008950"/>
    </source>
</evidence>
<evidence type="ECO:0000256" key="4">
    <source>
        <dbReference type="RuleBase" id="RU362039"/>
    </source>
</evidence>
<evidence type="ECO:0000313" key="7">
    <source>
        <dbReference type="Proteomes" id="UP000247346"/>
    </source>
</evidence>
<dbReference type="Gene3D" id="3.60.21.10">
    <property type="match status" value="1"/>
</dbReference>